<dbReference type="Proteomes" id="UP000287033">
    <property type="component" value="Unassembled WGS sequence"/>
</dbReference>
<organism evidence="1 2">
    <name type="scientific">Chiloscyllium punctatum</name>
    <name type="common">Brownbanded bambooshark</name>
    <name type="synonym">Hemiscyllium punctatum</name>
    <dbReference type="NCBI Taxonomy" id="137246"/>
    <lineage>
        <taxon>Eukaryota</taxon>
        <taxon>Metazoa</taxon>
        <taxon>Chordata</taxon>
        <taxon>Craniata</taxon>
        <taxon>Vertebrata</taxon>
        <taxon>Chondrichthyes</taxon>
        <taxon>Elasmobranchii</taxon>
        <taxon>Galeomorphii</taxon>
        <taxon>Galeoidea</taxon>
        <taxon>Orectolobiformes</taxon>
        <taxon>Hemiscylliidae</taxon>
        <taxon>Chiloscyllium</taxon>
    </lineage>
</organism>
<dbReference type="EMBL" id="BEZZ01270186">
    <property type="protein sequence ID" value="GCC49577.1"/>
    <property type="molecule type" value="Genomic_DNA"/>
</dbReference>
<comment type="caution">
    <text evidence="1">The sequence shown here is derived from an EMBL/GenBank/DDBJ whole genome shotgun (WGS) entry which is preliminary data.</text>
</comment>
<protein>
    <submittedName>
        <fullName evidence="1">Uncharacterized protein</fullName>
    </submittedName>
</protein>
<evidence type="ECO:0000313" key="1">
    <source>
        <dbReference type="EMBL" id="GCC49577.1"/>
    </source>
</evidence>
<name>A0A401U3V6_CHIPU</name>
<dbReference type="AlphaFoldDB" id="A0A401U3V6"/>
<feature type="non-terminal residue" evidence="1">
    <location>
        <position position="143"/>
    </location>
</feature>
<reference evidence="1 2" key="1">
    <citation type="journal article" date="2018" name="Nat. Ecol. Evol.">
        <title>Shark genomes provide insights into elasmobranch evolution and the origin of vertebrates.</title>
        <authorList>
            <person name="Hara Y"/>
            <person name="Yamaguchi K"/>
            <person name="Onimaru K"/>
            <person name="Kadota M"/>
            <person name="Koyanagi M"/>
            <person name="Keeley SD"/>
            <person name="Tatsumi K"/>
            <person name="Tanaka K"/>
            <person name="Motone F"/>
            <person name="Kageyama Y"/>
            <person name="Nozu R"/>
            <person name="Adachi N"/>
            <person name="Nishimura O"/>
            <person name="Nakagawa R"/>
            <person name="Tanegashima C"/>
            <person name="Kiyatake I"/>
            <person name="Matsumoto R"/>
            <person name="Murakumo K"/>
            <person name="Nishida K"/>
            <person name="Terakita A"/>
            <person name="Kuratani S"/>
            <person name="Sato K"/>
            <person name="Hyodo S Kuraku.S."/>
        </authorList>
    </citation>
    <scope>NUCLEOTIDE SEQUENCE [LARGE SCALE GENOMIC DNA]</scope>
</reference>
<proteinExistence type="predicted"/>
<keyword evidence="2" id="KW-1185">Reference proteome</keyword>
<evidence type="ECO:0000313" key="2">
    <source>
        <dbReference type="Proteomes" id="UP000287033"/>
    </source>
</evidence>
<feature type="non-terminal residue" evidence="1">
    <location>
        <position position="1"/>
    </location>
</feature>
<sequence length="143" mass="15347">RQLRFRVGHDVHGAVVRVALAAFNRAAESMRVIRNLTVGCEIAEPGDAGLEVQFDGAGRAVALLADDDFGLAMGQFQLHLPFFVLGGAGARLLVGEVVFLAIHEHHDVGVLLDRAGFTQVGKLGALVVAVFDLSRELRQRDHG</sequence>
<gene>
    <name evidence="1" type="ORF">chiPu_0033706</name>
</gene>
<accession>A0A401U3V6</accession>